<feature type="compositionally biased region" description="Low complexity" evidence="1">
    <location>
        <begin position="40"/>
        <end position="53"/>
    </location>
</feature>
<proteinExistence type="predicted"/>
<comment type="caution">
    <text evidence="2">The sequence shown here is derived from an EMBL/GenBank/DDBJ whole genome shotgun (WGS) entry which is preliminary data.</text>
</comment>
<keyword evidence="3" id="KW-1185">Reference proteome</keyword>
<accession>A0AAD4X8G1</accession>
<feature type="region of interest" description="Disordered" evidence="1">
    <location>
        <begin position="40"/>
        <end position="73"/>
    </location>
</feature>
<evidence type="ECO:0000256" key="1">
    <source>
        <dbReference type="SAM" id="MobiDB-lite"/>
    </source>
</evidence>
<gene>
    <name evidence="2" type="ORF">MKW98_007715</name>
</gene>
<name>A0AAD4X8G1_9MAGN</name>
<reference evidence="2" key="1">
    <citation type="submission" date="2022-04" db="EMBL/GenBank/DDBJ databases">
        <title>A functionally conserved STORR gene fusion in Papaver species that diverged 16.8 million years ago.</title>
        <authorList>
            <person name="Catania T."/>
        </authorList>
    </citation>
    <scope>NUCLEOTIDE SEQUENCE</scope>
    <source>
        <strain evidence="2">S-188037</strain>
    </source>
</reference>
<dbReference type="EMBL" id="JAJJMB010014612">
    <property type="protein sequence ID" value="KAI3859334.1"/>
    <property type="molecule type" value="Genomic_DNA"/>
</dbReference>
<feature type="compositionally biased region" description="Gly residues" evidence="1">
    <location>
        <begin position="54"/>
        <end position="70"/>
    </location>
</feature>
<dbReference type="AlphaFoldDB" id="A0AAD4X8G1"/>
<feature type="non-terminal residue" evidence="2">
    <location>
        <position position="1"/>
    </location>
</feature>
<evidence type="ECO:0000313" key="2">
    <source>
        <dbReference type="EMBL" id="KAI3859334.1"/>
    </source>
</evidence>
<protein>
    <submittedName>
        <fullName evidence="2">Uncharacterized protein</fullName>
    </submittedName>
</protein>
<dbReference type="Proteomes" id="UP001202328">
    <property type="component" value="Unassembled WGS sequence"/>
</dbReference>
<organism evidence="2 3">
    <name type="scientific">Papaver atlanticum</name>
    <dbReference type="NCBI Taxonomy" id="357466"/>
    <lineage>
        <taxon>Eukaryota</taxon>
        <taxon>Viridiplantae</taxon>
        <taxon>Streptophyta</taxon>
        <taxon>Embryophyta</taxon>
        <taxon>Tracheophyta</taxon>
        <taxon>Spermatophyta</taxon>
        <taxon>Magnoliopsida</taxon>
        <taxon>Ranunculales</taxon>
        <taxon>Papaveraceae</taxon>
        <taxon>Papaveroideae</taxon>
        <taxon>Papaver</taxon>
    </lineage>
</organism>
<sequence length="117" mass="11366">GNQHTTNTKLNIIIKPGGGMGGGVSGGGIIPGSGSGIGIRTGSTSAIQGTGSSANGGRGGVSSGGRGNVRGGTPEEAAKAAALANRNNSNCNPFKGARIPLFSTIILYIIICSLELT</sequence>
<evidence type="ECO:0000313" key="3">
    <source>
        <dbReference type="Proteomes" id="UP001202328"/>
    </source>
</evidence>